<name>A0A0J8BBM4_BETVV</name>
<gene>
    <name evidence="1" type="ORF">BVRB_6g155390</name>
</gene>
<dbReference type="AlphaFoldDB" id="A0A0J8BBM4"/>
<sequence>MASSKAVFLLGIVIAILTLLISFEVSARHLVELESTSTNAPLEVPVSTSARLERRFPPDEPYFSPVVIGTPESGP</sequence>
<organism evidence="1 2">
    <name type="scientific">Beta vulgaris subsp. vulgaris</name>
    <name type="common">Beet</name>
    <dbReference type="NCBI Taxonomy" id="3555"/>
    <lineage>
        <taxon>Eukaryota</taxon>
        <taxon>Viridiplantae</taxon>
        <taxon>Streptophyta</taxon>
        <taxon>Embryophyta</taxon>
        <taxon>Tracheophyta</taxon>
        <taxon>Spermatophyta</taxon>
        <taxon>Magnoliopsida</taxon>
        <taxon>eudicotyledons</taxon>
        <taxon>Gunneridae</taxon>
        <taxon>Pentapetalae</taxon>
        <taxon>Caryophyllales</taxon>
        <taxon>Chenopodiaceae</taxon>
        <taxon>Betoideae</taxon>
        <taxon>Beta</taxon>
    </lineage>
</organism>
<dbReference type="Gramene" id="KMS97418">
    <property type="protein sequence ID" value="KMS97418"/>
    <property type="gene ID" value="BVRB_6g155390"/>
</dbReference>
<proteinExistence type="predicted"/>
<reference evidence="1 2" key="1">
    <citation type="journal article" date="2014" name="Nature">
        <title>The genome of the recently domesticated crop plant sugar beet (Beta vulgaris).</title>
        <authorList>
            <person name="Dohm J.C."/>
            <person name="Minoche A.E."/>
            <person name="Holtgrawe D."/>
            <person name="Capella-Gutierrez S."/>
            <person name="Zakrzewski F."/>
            <person name="Tafer H."/>
            <person name="Rupp O."/>
            <person name="Sorensen T.R."/>
            <person name="Stracke R."/>
            <person name="Reinhardt R."/>
            <person name="Goesmann A."/>
            <person name="Kraft T."/>
            <person name="Schulz B."/>
            <person name="Stadler P.F."/>
            <person name="Schmidt T."/>
            <person name="Gabaldon T."/>
            <person name="Lehrach H."/>
            <person name="Weisshaar B."/>
            <person name="Himmelbauer H."/>
        </authorList>
    </citation>
    <scope>NUCLEOTIDE SEQUENCE [LARGE SCALE GENOMIC DNA]</scope>
    <source>
        <tissue evidence="1">Taproot</tissue>
    </source>
</reference>
<evidence type="ECO:0000313" key="1">
    <source>
        <dbReference type="EMBL" id="KMS97418.1"/>
    </source>
</evidence>
<dbReference type="Proteomes" id="UP000035740">
    <property type="component" value="Unassembled WGS sequence"/>
</dbReference>
<dbReference type="EMBL" id="KQ090319">
    <property type="protein sequence ID" value="KMS97418.1"/>
    <property type="molecule type" value="Genomic_DNA"/>
</dbReference>
<protein>
    <submittedName>
        <fullName evidence="1">Uncharacterized protein</fullName>
    </submittedName>
</protein>
<evidence type="ECO:0000313" key="2">
    <source>
        <dbReference type="Proteomes" id="UP000035740"/>
    </source>
</evidence>
<accession>A0A0J8BBM4</accession>
<keyword evidence="2" id="KW-1185">Reference proteome</keyword>